<dbReference type="PANTHER" id="PTHR47723:SF13">
    <property type="entry name" value="PUTATIVE-RELATED"/>
    <property type="match status" value="1"/>
</dbReference>
<dbReference type="PANTHER" id="PTHR47723">
    <property type="entry name" value="OS05G0353850 PROTEIN"/>
    <property type="match status" value="1"/>
</dbReference>
<name>A0A9D4YF94_PEA</name>
<comment type="caution">
    <text evidence="1">The sequence shown here is derived from an EMBL/GenBank/DDBJ whole genome shotgun (WGS) entry which is preliminary data.</text>
</comment>
<dbReference type="Proteomes" id="UP001058974">
    <property type="component" value="Chromosome 2"/>
</dbReference>
<protein>
    <submittedName>
        <fullName evidence="1">Uncharacterized protein</fullName>
    </submittedName>
</protein>
<proteinExistence type="predicted"/>
<evidence type="ECO:0000313" key="1">
    <source>
        <dbReference type="EMBL" id="KAI5438044.1"/>
    </source>
</evidence>
<dbReference type="Gramene" id="Psat02G0396100-T1">
    <property type="protein sequence ID" value="KAI5438044.1"/>
    <property type="gene ID" value="KIW84_023961"/>
</dbReference>
<organism evidence="1 2">
    <name type="scientific">Pisum sativum</name>
    <name type="common">Garden pea</name>
    <name type="synonym">Lathyrus oleraceus</name>
    <dbReference type="NCBI Taxonomy" id="3888"/>
    <lineage>
        <taxon>Eukaryota</taxon>
        <taxon>Viridiplantae</taxon>
        <taxon>Streptophyta</taxon>
        <taxon>Embryophyta</taxon>
        <taxon>Tracheophyta</taxon>
        <taxon>Spermatophyta</taxon>
        <taxon>Magnoliopsida</taxon>
        <taxon>eudicotyledons</taxon>
        <taxon>Gunneridae</taxon>
        <taxon>Pentapetalae</taxon>
        <taxon>rosids</taxon>
        <taxon>fabids</taxon>
        <taxon>Fabales</taxon>
        <taxon>Fabaceae</taxon>
        <taxon>Papilionoideae</taxon>
        <taxon>50 kb inversion clade</taxon>
        <taxon>NPAAA clade</taxon>
        <taxon>Hologalegina</taxon>
        <taxon>IRL clade</taxon>
        <taxon>Fabeae</taxon>
        <taxon>Lathyrus</taxon>
    </lineage>
</organism>
<accession>A0A9D4YF94</accession>
<dbReference type="InterPro" id="IPR053151">
    <property type="entry name" value="RNase_H-like"/>
</dbReference>
<sequence length="263" mass="30318">MGKYMPHADTGHVIAEPNDSHLWKNIVKLLPQLDKYSRWIIGDGETIDFLNDAWIENGLQLRDFNMQIPDHMQVNKLVDIVKDVEWHWRLIHAWLPDIILNKIAAIFPSNESNGYDMHVYKDDIDGRFSISGMYHLLCDFSSEGDDRIWKSIRKLKLVTWLGAGGIRRSLRRISRDNLVDWVKEIFVSYSLTDKLMNIGGLIQEHRVNVGWKPPKEGWVCLNVDGACQNGVIGCGGVIHGSDEEWLDDFSNFIRRGEVYVTEL</sequence>
<gene>
    <name evidence="1" type="ORF">KIW84_023961</name>
</gene>
<keyword evidence="2" id="KW-1185">Reference proteome</keyword>
<evidence type="ECO:0000313" key="2">
    <source>
        <dbReference type="Proteomes" id="UP001058974"/>
    </source>
</evidence>
<dbReference type="EMBL" id="JAMSHJ010000002">
    <property type="protein sequence ID" value="KAI5438044.1"/>
    <property type="molecule type" value="Genomic_DNA"/>
</dbReference>
<reference evidence="1 2" key="1">
    <citation type="journal article" date="2022" name="Nat. Genet.">
        <title>Improved pea reference genome and pan-genome highlight genomic features and evolutionary characteristics.</title>
        <authorList>
            <person name="Yang T."/>
            <person name="Liu R."/>
            <person name="Luo Y."/>
            <person name="Hu S."/>
            <person name="Wang D."/>
            <person name="Wang C."/>
            <person name="Pandey M.K."/>
            <person name="Ge S."/>
            <person name="Xu Q."/>
            <person name="Li N."/>
            <person name="Li G."/>
            <person name="Huang Y."/>
            <person name="Saxena R.K."/>
            <person name="Ji Y."/>
            <person name="Li M."/>
            <person name="Yan X."/>
            <person name="He Y."/>
            <person name="Liu Y."/>
            <person name="Wang X."/>
            <person name="Xiang C."/>
            <person name="Varshney R.K."/>
            <person name="Ding H."/>
            <person name="Gao S."/>
            <person name="Zong X."/>
        </authorList>
    </citation>
    <scope>NUCLEOTIDE SEQUENCE [LARGE SCALE GENOMIC DNA]</scope>
    <source>
        <strain evidence="1 2">cv. Zhongwan 6</strain>
    </source>
</reference>
<dbReference type="AlphaFoldDB" id="A0A9D4YF94"/>